<gene>
    <name evidence="2" type="ORF">AN695_0222330</name>
    <name evidence="3" type="ORF">DMW51_18620</name>
</gene>
<dbReference type="Gene3D" id="3.40.50.720">
    <property type="entry name" value="NAD(P)-binding Rossmann-like Domain"/>
    <property type="match status" value="1"/>
</dbReference>
<name>A0A658BTK6_SERMA</name>
<sequence length="212" mass="23446">MKNVLILGAGGQIARHVIDRLADEQAVVQTLFARQPEKIQQPHPANARIFIGDVLNPSVLEQAMLGQDLVYANLTGDDLDVQARVVIAAMQVRGIKRLIFVLSLGIYDEVPGKFGKWNHAIIGEPLKPFRRAADAIEASGLDYTILRPAWMTDEEQVDYELTARHEPFRGTIVSRKSVAALIADIIDEPEKHIGENIGVNQPGTDGDKPYFM</sequence>
<dbReference type="EMBL" id="LJEX02000117">
    <property type="protein sequence ID" value="OCO81869.1"/>
    <property type="molecule type" value="Genomic_DNA"/>
</dbReference>
<dbReference type="Proteomes" id="UP000050489">
    <property type="component" value="Unassembled WGS sequence"/>
</dbReference>
<evidence type="ECO:0000259" key="1">
    <source>
        <dbReference type="Pfam" id="PF13460"/>
    </source>
</evidence>
<reference evidence="4" key="1">
    <citation type="submission" date="2016-04" db="EMBL/GenBank/DDBJ databases">
        <authorList>
            <person name="Osei Sekyere J."/>
            <person name="Sivertsen A."/>
            <person name="Pedersen A.T."/>
            <person name="Sundsfjord A."/>
        </authorList>
    </citation>
    <scope>NUCLEOTIDE SEQUENCE [LARGE SCALE GENOMIC DNA]</scope>
    <source>
        <strain evidence="4">945174350</strain>
    </source>
</reference>
<organism evidence="2 4">
    <name type="scientific">Serratia marcescens</name>
    <dbReference type="NCBI Taxonomy" id="615"/>
    <lineage>
        <taxon>Bacteria</taxon>
        <taxon>Pseudomonadati</taxon>
        <taxon>Pseudomonadota</taxon>
        <taxon>Gammaproteobacteria</taxon>
        <taxon>Enterobacterales</taxon>
        <taxon>Yersiniaceae</taxon>
        <taxon>Serratia</taxon>
    </lineage>
</organism>
<dbReference type="Proteomes" id="UP000247823">
    <property type="component" value="Unassembled WGS sequence"/>
</dbReference>
<proteinExistence type="predicted"/>
<reference evidence="2" key="2">
    <citation type="journal article" date="2017" name="PLoS ONE">
        <title>Genomic and phenotypic characterisation of fluoroquinolone resistance mechanisms in Enterobacteriaceae in Durban, South Africa.</title>
        <authorList>
            <person name="Osei Sekyere J."/>
            <person name="Amoako D.G."/>
        </authorList>
    </citation>
    <scope>NUCLEOTIDE SEQUENCE</scope>
    <source>
        <strain evidence="2">945174350</strain>
    </source>
</reference>
<accession>A0A658BTK6</accession>
<dbReference type="CDD" id="cd05267">
    <property type="entry name" value="SDR_a6"/>
    <property type="match status" value="1"/>
</dbReference>
<dbReference type="InterPro" id="IPR051606">
    <property type="entry name" value="Polyketide_Oxido-like"/>
</dbReference>
<dbReference type="AlphaFoldDB" id="A0A658BTK6"/>
<dbReference type="SUPFAM" id="SSF51735">
    <property type="entry name" value="NAD(P)-binding Rossmann-fold domains"/>
    <property type="match status" value="1"/>
</dbReference>
<dbReference type="InterPro" id="IPR016040">
    <property type="entry name" value="NAD(P)-bd_dom"/>
</dbReference>
<reference evidence="3 5" key="3">
    <citation type="submission" date="2018-06" db="EMBL/GenBank/DDBJ databases">
        <title>Serratia marcescens genome sequencing and assembly.</title>
        <authorList>
            <person name="Martins R.C.R."/>
            <person name="Perdigao-Neto L.V."/>
            <person name="Costa S.F."/>
            <person name="Levin A.S.S."/>
        </authorList>
    </citation>
    <scope>NUCLEOTIDE SEQUENCE [LARGE SCALE GENOMIC DNA]</scope>
    <source>
        <strain evidence="3 5">1283</strain>
    </source>
</reference>
<dbReference type="GO" id="GO:0042602">
    <property type="term" value="F:riboflavin reductase (NADPH) activity"/>
    <property type="evidence" value="ECO:0007669"/>
    <property type="project" value="TreeGrafter"/>
</dbReference>
<dbReference type="RefSeq" id="WP_055316150.1">
    <property type="nucleotide sequence ID" value="NZ_CADDTT010000055.1"/>
</dbReference>
<protein>
    <submittedName>
        <fullName evidence="2">NAD-dependent dehydratase</fullName>
    </submittedName>
</protein>
<keyword evidence="5" id="KW-1185">Reference proteome</keyword>
<evidence type="ECO:0000313" key="5">
    <source>
        <dbReference type="Proteomes" id="UP000247823"/>
    </source>
</evidence>
<evidence type="ECO:0000313" key="3">
    <source>
        <dbReference type="EMBL" id="PYA63490.1"/>
    </source>
</evidence>
<dbReference type="EMBL" id="QJQB01000424">
    <property type="protein sequence ID" value="PYA63490.1"/>
    <property type="molecule type" value="Genomic_DNA"/>
</dbReference>
<dbReference type="InterPro" id="IPR036291">
    <property type="entry name" value="NAD(P)-bd_dom_sf"/>
</dbReference>
<comment type="caution">
    <text evidence="2">The sequence shown here is derived from an EMBL/GenBank/DDBJ whole genome shotgun (WGS) entry which is preliminary data.</text>
</comment>
<dbReference type="Pfam" id="PF13460">
    <property type="entry name" value="NAD_binding_10"/>
    <property type="match status" value="1"/>
</dbReference>
<reference evidence="3" key="5">
    <citation type="submission" date="2018-06" db="EMBL/GenBank/DDBJ databases">
        <authorList>
            <person name="Martins R.C."/>
            <person name="Perdigao-Neto L.V."/>
            <person name="Costa S.F."/>
            <person name="Levin A.S.S."/>
        </authorList>
    </citation>
    <scope>NUCLEOTIDE SEQUENCE</scope>
    <source>
        <strain evidence="3">1283</strain>
    </source>
</reference>
<dbReference type="PANTHER" id="PTHR43355">
    <property type="entry name" value="FLAVIN REDUCTASE (NADPH)"/>
    <property type="match status" value="1"/>
</dbReference>
<dbReference type="PANTHER" id="PTHR43355:SF2">
    <property type="entry name" value="FLAVIN REDUCTASE (NADPH)"/>
    <property type="match status" value="1"/>
</dbReference>
<reference evidence="5" key="4">
    <citation type="submission" date="2018-06" db="EMBL/GenBank/DDBJ databases">
        <title>Serratia marcescens genome sequencing and assembly.</title>
        <authorList>
            <person name="Martins R.C."/>
            <person name="Perdigao-Neto L.V."/>
            <person name="Costa S.F."/>
            <person name="Levin A.S.S."/>
        </authorList>
    </citation>
    <scope>NUCLEOTIDE SEQUENCE [LARGE SCALE GENOMIC DNA]</scope>
    <source>
        <strain evidence="5">1283</strain>
    </source>
</reference>
<feature type="domain" description="NAD(P)-binding" evidence="1">
    <location>
        <begin position="8"/>
        <end position="189"/>
    </location>
</feature>
<evidence type="ECO:0000313" key="2">
    <source>
        <dbReference type="EMBL" id="OCO81869.1"/>
    </source>
</evidence>
<evidence type="ECO:0000313" key="4">
    <source>
        <dbReference type="Proteomes" id="UP000050489"/>
    </source>
</evidence>
<dbReference type="GO" id="GO:0004074">
    <property type="term" value="F:biliverdin reductase [NAD(P)H] activity"/>
    <property type="evidence" value="ECO:0007669"/>
    <property type="project" value="TreeGrafter"/>
</dbReference>